<dbReference type="InterPro" id="IPR003776">
    <property type="entry name" value="YcaO-like_dom"/>
</dbReference>
<sequence length="444" mass="47266">MTTILTSPEAGPYSSLLDPRTGIVRALVRSATPAQLPVSFELVTAVLSDTTRFGPWPSDSAGAGYAFADPEAARGAALGEAAERYCGNLVPPRLVLASHADLTAQGARALDPADLALYSPAQHAVPGFPLAPFTRDLPVEWTEAVDLLDGRGTLVPAGLVWVSYFSADVAPPTPRVNPVIQAGLAAGPTREYAVWGALGEIAERDAMTLAWHGRAGLRALTPPSWLAAFVPGPLRRLHVRFLGFPTATGLHVTGALVRDRETGHLTLGMGVRRDAQEAMVKAYGEALQLQLFVAGLDDPAGPYCQVAADPRSPLKPWRADRAYGSSYRSDLADVVDYGCHLQLFLDPAVQEEFEEELAEALTEHVPARAVPPPKDARELAVRLGRQALVAEVTTPDVRGAGLRVVRVVVPGTYSNTAAGLPFLGGTRLAETLGRRPRRPLPLPH</sequence>
<keyword evidence="2" id="KW-0689">Ribosomal protein</keyword>
<keyword evidence="2" id="KW-0687">Ribonucleoprotein</keyword>
<accession>A0A7W7QM13</accession>
<dbReference type="NCBIfam" id="TIGR03604">
    <property type="entry name" value="TOMM_cyclo_SagD"/>
    <property type="match status" value="1"/>
</dbReference>
<comment type="caution">
    <text evidence="2">The sequence shown here is derived from an EMBL/GenBank/DDBJ whole genome shotgun (WGS) entry which is preliminary data.</text>
</comment>
<dbReference type="GO" id="GO:0005840">
    <property type="term" value="C:ribosome"/>
    <property type="evidence" value="ECO:0007669"/>
    <property type="project" value="UniProtKB-KW"/>
</dbReference>
<dbReference type="Gene3D" id="3.30.160.660">
    <property type="match status" value="1"/>
</dbReference>
<evidence type="ECO:0000313" key="2">
    <source>
        <dbReference type="EMBL" id="MBB4915963.1"/>
    </source>
</evidence>
<dbReference type="GO" id="GO:0016740">
    <property type="term" value="F:transferase activity"/>
    <property type="evidence" value="ECO:0007669"/>
    <property type="project" value="UniProtKB-KW"/>
</dbReference>
<keyword evidence="2" id="KW-0808">Transferase</keyword>
<feature type="domain" description="YcaO" evidence="1">
    <location>
        <begin position="64"/>
        <end position="444"/>
    </location>
</feature>
<dbReference type="InterPro" id="IPR027624">
    <property type="entry name" value="TOMM_cyclo_SagD"/>
</dbReference>
<dbReference type="PANTHER" id="PTHR37809">
    <property type="entry name" value="RIBOSOMAL PROTEIN S12 METHYLTHIOTRANSFERASE ACCESSORY FACTOR YCAO"/>
    <property type="match status" value="1"/>
</dbReference>
<name>A0A7W7QM13_9ACTN</name>
<dbReference type="Pfam" id="PF02624">
    <property type="entry name" value="YcaO"/>
    <property type="match status" value="1"/>
</dbReference>
<dbReference type="Gene3D" id="3.30.1330.230">
    <property type="match status" value="1"/>
</dbReference>
<protein>
    <submittedName>
        <fullName evidence="2">Ribosomal protein S12 methylthiotransferase accessory factor</fullName>
    </submittedName>
</protein>
<dbReference type="AlphaFoldDB" id="A0A7W7QM13"/>
<dbReference type="PANTHER" id="PTHR37809:SF1">
    <property type="entry name" value="RIBOSOMAL PROTEIN S12 METHYLTHIOTRANSFERASE ACCESSORY FACTOR YCAO"/>
    <property type="match status" value="1"/>
</dbReference>
<dbReference type="Proteomes" id="UP000552644">
    <property type="component" value="Unassembled WGS sequence"/>
</dbReference>
<dbReference type="RefSeq" id="WP_184714728.1">
    <property type="nucleotide sequence ID" value="NZ_JACHJP010000002.1"/>
</dbReference>
<dbReference type="Gene3D" id="3.30.40.250">
    <property type="match status" value="1"/>
</dbReference>
<organism evidence="2 3">
    <name type="scientific">Streptosporangium saharense</name>
    <dbReference type="NCBI Taxonomy" id="1706840"/>
    <lineage>
        <taxon>Bacteria</taxon>
        <taxon>Bacillati</taxon>
        <taxon>Actinomycetota</taxon>
        <taxon>Actinomycetes</taxon>
        <taxon>Streptosporangiales</taxon>
        <taxon>Streptosporangiaceae</taxon>
        <taxon>Streptosporangium</taxon>
    </lineage>
</organism>
<gene>
    <name evidence="2" type="ORF">FHS44_003048</name>
</gene>
<reference evidence="2 3" key="1">
    <citation type="submission" date="2020-08" db="EMBL/GenBank/DDBJ databases">
        <title>Genomic Encyclopedia of Type Strains, Phase III (KMG-III): the genomes of soil and plant-associated and newly described type strains.</title>
        <authorList>
            <person name="Whitman W."/>
        </authorList>
    </citation>
    <scope>NUCLEOTIDE SEQUENCE [LARGE SCALE GENOMIC DNA]</scope>
    <source>
        <strain evidence="2 3">CECT 8840</strain>
    </source>
</reference>
<keyword evidence="3" id="KW-1185">Reference proteome</keyword>
<dbReference type="PROSITE" id="PS51664">
    <property type="entry name" value="YCAO"/>
    <property type="match status" value="1"/>
</dbReference>
<dbReference type="EMBL" id="JACHJP010000002">
    <property type="protein sequence ID" value="MBB4915963.1"/>
    <property type="molecule type" value="Genomic_DNA"/>
</dbReference>
<evidence type="ECO:0000259" key="1">
    <source>
        <dbReference type="PROSITE" id="PS51664"/>
    </source>
</evidence>
<proteinExistence type="predicted"/>
<evidence type="ECO:0000313" key="3">
    <source>
        <dbReference type="Proteomes" id="UP000552644"/>
    </source>
</evidence>